<evidence type="ECO:0000313" key="1">
    <source>
        <dbReference type="EMBL" id="KAI8546649.1"/>
    </source>
</evidence>
<dbReference type="EMBL" id="CM046394">
    <property type="protein sequence ID" value="KAI8546649.1"/>
    <property type="molecule type" value="Genomic_DNA"/>
</dbReference>
<organism evidence="1 2">
    <name type="scientific">Rhododendron molle</name>
    <name type="common">Chinese azalea</name>
    <name type="synonym">Azalea mollis</name>
    <dbReference type="NCBI Taxonomy" id="49168"/>
    <lineage>
        <taxon>Eukaryota</taxon>
        <taxon>Viridiplantae</taxon>
        <taxon>Streptophyta</taxon>
        <taxon>Embryophyta</taxon>
        <taxon>Tracheophyta</taxon>
        <taxon>Spermatophyta</taxon>
        <taxon>Magnoliopsida</taxon>
        <taxon>eudicotyledons</taxon>
        <taxon>Gunneridae</taxon>
        <taxon>Pentapetalae</taxon>
        <taxon>asterids</taxon>
        <taxon>Ericales</taxon>
        <taxon>Ericaceae</taxon>
        <taxon>Ericoideae</taxon>
        <taxon>Rhodoreae</taxon>
        <taxon>Rhododendron</taxon>
    </lineage>
</organism>
<accession>A0ACC0N1A5</accession>
<dbReference type="Proteomes" id="UP001062846">
    <property type="component" value="Chromosome 7"/>
</dbReference>
<proteinExistence type="predicted"/>
<sequence length="92" mass="10250">MVLWFINQLYNGFSWSEPATASGRVYLNFLDVSFTKAILSEAPSVHQPTHIHSGGWTADFVTINVRFLSVVVLLFPPQPEAMALSHALRCAM</sequence>
<keyword evidence="2" id="KW-1185">Reference proteome</keyword>
<protein>
    <submittedName>
        <fullName evidence="1">Uncharacterized protein</fullName>
    </submittedName>
</protein>
<evidence type="ECO:0000313" key="2">
    <source>
        <dbReference type="Proteomes" id="UP001062846"/>
    </source>
</evidence>
<reference evidence="1" key="1">
    <citation type="submission" date="2022-02" db="EMBL/GenBank/DDBJ databases">
        <title>Plant Genome Project.</title>
        <authorList>
            <person name="Zhang R.-G."/>
        </authorList>
    </citation>
    <scope>NUCLEOTIDE SEQUENCE</scope>
    <source>
        <strain evidence="1">AT1</strain>
    </source>
</reference>
<gene>
    <name evidence="1" type="ORF">RHMOL_Rhmol07G0135900</name>
</gene>
<name>A0ACC0N1A5_RHOML</name>
<comment type="caution">
    <text evidence="1">The sequence shown here is derived from an EMBL/GenBank/DDBJ whole genome shotgun (WGS) entry which is preliminary data.</text>
</comment>